<feature type="region of interest" description="Disordered" evidence="1">
    <location>
        <begin position="859"/>
        <end position="889"/>
    </location>
</feature>
<feature type="compositionally biased region" description="Low complexity" evidence="1">
    <location>
        <begin position="68"/>
        <end position="77"/>
    </location>
</feature>
<feature type="compositionally biased region" description="Polar residues" evidence="1">
    <location>
        <begin position="280"/>
        <end position="293"/>
    </location>
</feature>
<dbReference type="EMBL" id="QPFP01000029">
    <property type="protein sequence ID" value="TEB29069.1"/>
    <property type="molecule type" value="Genomic_DNA"/>
</dbReference>
<evidence type="ECO:0000313" key="3">
    <source>
        <dbReference type="Proteomes" id="UP000298030"/>
    </source>
</evidence>
<feature type="compositionally biased region" description="Low complexity" evidence="1">
    <location>
        <begin position="933"/>
        <end position="947"/>
    </location>
</feature>
<accession>A0A4Y7T678</accession>
<feature type="compositionally biased region" description="Basic and acidic residues" evidence="1">
    <location>
        <begin position="332"/>
        <end position="345"/>
    </location>
</feature>
<organism evidence="2 3">
    <name type="scientific">Coprinellus micaceus</name>
    <name type="common">Glistening ink-cap mushroom</name>
    <name type="synonym">Coprinus micaceus</name>
    <dbReference type="NCBI Taxonomy" id="71717"/>
    <lineage>
        <taxon>Eukaryota</taxon>
        <taxon>Fungi</taxon>
        <taxon>Dikarya</taxon>
        <taxon>Basidiomycota</taxon>
        <taxon>Agaricomycotina</taxon>
        <taxon>Agaricomycetes</taxon>
        <taxon>Agaricomycetidae</taxon>
        <taxon>Agaricales</taxon>
        <taxon>Agaricineae</taxon>
        <taxon>Psathyrellaceae</taxon>
        <taxon>Coprinellus</taxon>
    </lineage>
</organism>
<feature type="region of interest" description="Disordered" evidence="1">
    <location>
        <begin position="607"/>
        <end position="630"/>
    </location>
</feature>
<dbReference type="Proteomes" id="UP000298030">
    <property type="component" value="Unassembled WGS sequence"/>
</dbReference>
<dbReference type="AlphaFoldDB" id="A0A4Y7T678"/>
<comment type="caution">
    <text evidence="2">The sequence shown here is derived from an EMBL/GenBank/DDBJ whole genome shotgun (WGS) entry which is preliminary data.</text>
</comment>
<keyword evidence="3" id="KW-1185">Reference proteome</keyword>
<feature type="compositionally biased region" description="Basic residues" evidence="1">
    <location>
        <begin position="227"/>
        <end position="251"/>
    </location>
</feature>
<feature type="region of interest" description="Disordered" evidence="1">
    <location>
        <begin position="796"/>
        <end position="835"/>
    </location>
</feature>
<dbReference type="OrthoDB" id="3259498at2759"/>
<proteinExistence type="predicted"/>
<reference evidence="2 3" key="1">
    <citation type="journal article" date="2019" name="Nat. Ecol. Evol.">
        <title>Megaphylogeny resolves global patterns of mushroom evolution.</title>
        <authorList>
            <person name="Varga T."/>
            <person name="Krizsan K."/>
            <person name="Foldi C."/>
            <person name="Dima B."/>
            <person name="Sanchez-Garcia M."/>
            <person name="Sanchez-Ramirez S."/>
            <person name="Szollosi G.J."/>
            <person name="Szarkandi J.G."/>
            <person name="Papp V."/>
            <person name="Albert L."/>
            <person name="Andreopoulos W."/>
            <person name="Angelini C."/>
            <person name="Antonin V."/>
            <person name="Barry K.W."/>
            <person name="Bougher N.L."/>
            <person name="Buchanan P."/>
            <person name="Buyck B."/>
            <person name="Bense V."/>
            <person name="Catcheside P."/>
            <person name="Chovatia M."/>
            <person name="Cooper J."/>
            <person name="Damon W."/>
            <person name="Desjardin D."/>
            <person name="Finy P."/>
            <person name="Geml J."/>
            <person name="Haridas S."/>
            <person name="Hughes K."/>
            <person name="Justo A."/>
            <person name="Karasinski D."/>
            <person name="Kautmanova I."/>
            <person name="Kiss B."/>
            <person name="Kocsube S."/>
            <person name="Kotiranta H."/>
            <person name="LaButti K.M."/>
            <person name="Lechner B.E."/>
            <person name="Liimatainen K."/>
            <person name="Lipzen A."/>
            <person name="Lukacs Z."/>
            <person name="Mihaltcheva S."/>
            <person name="Morgado L.N."/>
            <person name="Niskanen T."/>
            <person name="Noordeloos M.E."/>
            <person name="Ohm R.A."/>
            <person name="Ortiz-Santana B."/>
            <person name="Ovrebo C."/>
            <person name="Racz N."/>
            <person name="Riley R."/>
            <person name="Savchenko A."/>
            <person name="Shiryaev A."/>
            <person name="Soop K."/>
            <person name="Spirin V."/>
            <person name="Szebenyi C."/>
            <person name="Tomsovsky M."/>
            <person name="Tulloss R.E."/>
            <person name="Uehling J."/>
            <person name="Grigoriev I.V."/>
            <person name="Vagvolgyi C."/>
            <person name="Papp T."/>
            <person name="Martin F.M."/>
            <person name="Miettinen O."/>
            <person name="Hibbett D.S."/>
            <person name="Nagy L.G."/>
        </authorList>
    </citation>
    <scope>NUCLEOTIDE SEQUENCE [LARGE SCALE GENOMIC DNA]</scope>
    <source>
        <strain evidence="2 3">FP101781</strain>
    </source>
</reference>
<name>A0A4Y7T678_COPMI</name>
<feature type="region of interest" description="Disordered" evidence="1">
    <location>
        <begin position="433"/>
        <end position="461"/>
    </location>
</feature>
<feature type="compositionally biased region" description="Pro residues" evidence="1">
    <location>
        <begin position="42"/>
        <end position="55"/>
    </location>
</feature>
<evidence type="ECO:0000256" key="1">
    <source>
        <dbReference type="SAM" id="MobiDB-lite"/>
    </source>
</evidence>
<feature type="region of interest" description="Disordered" evidence="1">
    <location>
        <begin position="141"/>
        <end position="408"/>
    </location>
</feature>
<evidence type="ECO:0000313" key="2">
    <source>
        <dbReference type="EMBL" id="TEB29069.1"/>
    </source>
</evidence>
<feature type="compositionally biased region" description="Polar residues" evidence="1">
    <location>
        <begin position="619"/>
        <end position="629"/>
    </location>
</feature>
<feature type="compositionally biased region" description="Low complexity" evidence="1">
    <location>
        <begin position="294"/>
        <end position="313"/>
    </location>
</feature>
<protein>
    <submittedName>
        <fullName evidence="2">Uncharacterized protein</fullName>
    </submittedName>
</protein>
<feature type="compositionally biased region" description="Acidic residues" evidence="1">
    <location>
        <begin position="544"/>
        <end position="574"/>
    </location>
</feature>
<dbReference type="STRING" id="71717.A0A4Y7T678"/>
<gene>
    <name evidence="2" type="ORF">FA13DRAFT_1793550</name>
</gene>
<sequence>MSPSYSHTVNGAPVLSPDDEDDGDICPVCDGECTCSNTNLPLRPPSPPRASPRPTGPLSMEELSRQFSSATSSSTPSFLVPKQPQRPPPPPSRPSLKIKLALPPSMLAKRLAPQEVGTSSSAHRKYRNQDEMMFVDGNVGENFAYIGPSTSAGTSTPTPSHPYTSHTSNAAPAPRKRGRPRKIVPAPRDPSPDSRRDSTSPVHRRTNPKTNIIGRQKQQMYAQKFAKTLKARAPAPKKSKKKAPMPKRRRPSNSSLSDLTDDEFGAHSRAYDPDSEDDTASIQFPTFVSASALSSMDSGADGNSSDSSSSLSDFDSDSSIKEEEEEFMVSEMQHDEVSGKRRDSNNEWVIKSRRKSVGLSDAEVEMDSDVTEDEDEENEEAQRTIIAEPPIGAPEDDEGEETDGRHGDMKGLVTCWSDEESDSFDADVFFANLSSDSDSTDDEAKESGGNLMDDDDETSSDVSTEAELMHMREELENLPLELAESWDGQLMFTNGTLGGQAIIDIDFEVNASQFVTHPNPAICTKGRACNSPTHNRCMPHDGVDSDVEMSDVDDGGYEEDAGEGEGDTTDEELVGEDDLPNERAMRLFNFPLSVSAINPLSTVSPAVTPASKRPPLRNFNLSDRLQSPSPADILAGKVGWDSADEMDELYDSAQRGRRLVRGDGAMSEGENGLSLGPRKGVFVPAQETRQVVIDGTQKEVPSPHPRFHRRRTRRFNTVEALLRKHLLSIARNPSSFIPAATVVPDSSPLKLLPSVEISATATSAASGLLTPGTMQQPGDDGLATAIDLDDVFESSFFNADPNDAPGPSISRLGSSPADAPPDSTTADESDSNKNEMKHLHRWDVISVGAFRQTRESVSGILDSPTTPGWSGHRRTPASSTDYGNVPEDGPSQHHVVAHWRQEEGLFFKTRRCIDRCAWRIASYPADPWRWRPQQQDGNKQQQQQQQQNGYTPKTRRELRKEKKSKQKFGHSPRGNHHPAHQYHSHHHHPNSKSRGGAQRTNFLSSVPPLNI</sequence>
<feature type="compositionally biased region" description="Acidic residues" evidence="1">
    <location>
        <begin position="362"/>
        <end position="379"/>
    </location>
</feature>
<feature type="region of interest" description="Disordered" evidence="1">
    <location>
        <begin position="540"/>
        <end position="574"/>
    </location>
</feature>
<feature type="compositionally biased region" description="Pro residues" evidence="1">
    <location>
        <begin position="84"/>
        <end position="93"/>
    </location>
</feature>
<feature type="compositionally biased region" description="Low complexity" evidence="1">
    <location>
        <begin position="148"/>
        <end position="173"/>
    </location>
</feature>
<feature type="region of interest" description="Disordered" evidence="1">
    <location>
        <begin position="927"/>
        <end position="1011"/>
    </location>
</feature>
<feature type="compositionally biased region" description="Basic residues" evidence="1">
    <location>
        <begin position="961"/>
        <end position="991"/>
    </location>
</feature>
<feature type="region of interest" description="Disordered" evidence="1">
    <location>
        <begin position="1"/>
        <end position="129"/>
    </location>
</feature>